<evidence type="ECO:0000313" key="4">
    <source>
        <dbReference type="Proteomes" id="UP000886520"/>
    </source>
</evidence>
<dbReference type="InterPro" id="IPR003750">
    <property type="entry name" value="Put_MeTrfase-C9orf114-like"/>
</dbReference>
<sequence length="837" mass="94104">MKGHETERKETTKSEERAGAAEEKKEKKKETQRAQGNEHKAHELGAEKPGDLHVSDEDDMLFNFNMQPGVSTIDQRKASGIKDGVQFNDGKESTHLSDEDDMLFNFNMQPGVSTIDQSKASGNNYRQDKKTKVVLVEDEKSALVRPLEGIHEMLDTDENFTKREKKKKKKKETQRAQGNELTCSDDSYLHAAHELGAEKPGDLHEPSVLDGGRKGTKKTKKKYNDNVVWQDRVQFNDEKNSVHVSDEDDMLFNFNMQPGVSTIDQRKVSGINHRQGKKTKVVLVEDEKSALVRPLEGKHEMLDTDESLTKREKKKKKKKETQRAQGNEPTRSDDGYLHMAHQLGAEKPGDLHETSELDGGRKGKKKTKKKNNDDGVCQDGVHLNDGKNSAHISDEDDMLFNFNMQPGVSTIDQRKASGINHIQDKKTKVVLVEDEKLALVRPLEGQHEMLDTDENLTKREKKKKKRRKGEEGQDLLYIDYKDANGSTGQSKKLQYDTSTDKQQLKEPNKIVKPDVADVPQNNHSPFILSSRPTFSMAVAGSIVDNAQSLKLATMLAGQIARAAAIFRVDEIVVFDDYDGENASNYMQETESEEVGGLFMVKILKYLEVPQYLRKALIPMQWCLSSAGKLPPLDVPHHLRKHEWRPFREGVILDKRPSSSSGSCVDVGLDKEVLVRQSLRPGTRVTVAMGQSKADGDVLQVVDREAARKAGFYWGYTVRYANCLSAVFDECPFEGKYDFLIGTSEHGEKIRSTDLVIPKCKHLLVAFGGLSGLEESLELDRKLKNRAITSVFHRYLNTCPEQGSRTIRTEEAILISLQTRCVPAGCILQMKAVSASRF</sequence>
<dbReference type="CDD" id="cd18086">
    <property type="entry name" value="HsC9orf114-like"/>
    <property type="match status" value="1"/>
</dbReference>
<feature type="compositionally biased region" description="Basic residues" evidence="2">
    <location>
        <begin position="311"/>
        <end position="320"/>
    </location>
</feature>
<dbReference type="InterPro" id="IPR029028">
    <property type="entry name" value="Alpha/beta_knot_MTases"/>
</dbReference>
<feature type="compositionally biased region" description="Basic residues" evidence="2">
    <location>
        <begin position="163"/>
        <end position="172"/>
    </location>
</feature>
<reference evidence="3" key="1">
    <citation type="submission" date="2021-01" db="EMBL/GenBank/DDBJ databases">
        <title>Adiantum capillus-veneris genome.</title>
        <authorList>
            <person name="Fang Y."/>
            <person name="Liao Q."/>
        </authorList>
    </citation>
    <scope>NUCLEOTIDE SEQUENCE</scope>
    <source>
        <strain evidence="3">H3</strain>
        <tissue evidence="3">Leaf</tissue>
    </source>
</reference>
<dbReference type="Pfam" id="PF02598">
    <property type="entry name" value="Methyltrn_RNA_3"/>
    <property type="match status" value="1"/>
</dbReference>
<feature type="compositionally biased region" description="Basic and acidic residues" evidence="2">
    <location>
        <begin position="294"/>
        <end position="310"/>
    </location>
</feature>
<evidence type="ECO:0000313" key="3">
    <source>
        <dbReference type="EMBL" id="KAI5068488.1"/>
    </source>
</evidence>
<feature type="region of interest" description="Disordered" evidence="2">
    <location>
        <begin position="294"/>
        <end position="390"/>
    </location>
</feature>
<protein>
    <submittedName>
        <fullName evidence="3">Uncharacterized protein</fullName>
    </submittedName>
</protein>
<organism evidence="3 4">
    <name type="scientific">Adiantum capillus-veneris</name>
    <name type="common">Maidenhair fern</name>
    <dbReference type="NCBI Taxonomy" id="13818"/>
    <lineage>
        <taxon>Eukaryota</taxon>
        <taxon>Viridiplantae</taxon>
        <taxon>Streptophyta</taxon>
        <taxon>Embryophyta</taxon>
        <taxon>Tracheophyta</taxon>
        <taxon>Polypodiopsida</taxon>
        <taxon>Polypodiidae</taxon>
        <taxon>Polypodiales</taxon>
        <taxon>Pteridineae</taxon>
        <taxon>Pteridaceae</taxon>
        <taxon>Vittarioideae</taxon>
        <taxon>Adiantum</taxon>
    </lineage>
</organism>
<gene>
    <name evidence="3" type="ORF">GOP47_0016833</name>
</gene>
<comment type="caution">
    <text evidence="3">The sequence shown here is derived from an EMBL/GenBank/DDBJ whole genome shotgun (WGS) entry which is preliminary data.</text>
</comment>
<dbReference type="InterPro" id="IPR012340">
    <property type="entry name" value="NA-bd_OB-fold"/>
</dbReference>
<feature type="region of interest" description="Disordered" evidence="2">
    <location>
        <begin position="482"/>
        <end position="505"/>
    </location>
</feature>
<dbReference type="AlphaFoldDB" id="A0A9D4UIF5"/>
<feature type="region of interest" description="Disordered" evidence="2">
    <location>
        <begin position="450"/>
        <end position="470"/>
    </location>
</feature>
<feature type="compositionally biased region" description="Polar residues" evidence="2">
    <location>
        <begin position="175"/>
        <end position="185"/>
    </location>
</feature>
<keyword evidence="4" id="KW-1185">Reference proteome</keyword>
<dbReference type="EMBL" id="JABFUD020000016">
    <property type="protein sequence ID" value="KAI5068488.1"/>
    <property type="molecule type" value="Genomic_DNA"/>
</dbReference>
<feature type="region of interest" description="Disordered" evidence="2">
    <location>
        <begin position="156"/>
        <end position="221"/>
    </location>
</feature>
<comment type="similarity">
    <text evidence="1">Belongs to the class IV-like SAM-binding methyltransferase superfamily.</text>
</comment>
<dbReference type="SUPFAM" id="SSF75217">
    <property type="entry name" value="alpha/beta knot"/>
    <property type="match status" value="1"/>
</dbReference>
<dbReference type="SUPFAM" id="SSF50249">
    <property type="entry name" value="Nucleic acid-binding proteins"/>
    <property type="match status" value="1"/>
</dbReference>
<feature type="compositionally biased region" description="Polar residues" evidence="2">
    <location>
        <begin position="484"/>
        <end position="497"/>
    </location>
</feature>
<proteinExistence type="inferred from homology"/>
<evidence type="ECO:0000256" key="2">
    <source>
        <dbReference type="SAM" id="MobiDB-lite"/>
    </source>
</evidence>
<dbReference type="Gene3D" id="3.40.1280.10">
    <property type="match status" value="1"/>
</dbReference>
<feature type="region of interest" description="Disordered" evidence="2">
    <location>
        <begin position="1"/>
        <end position="58"/>
    </location>
</feature>
<feature type="compositionally biased region" description="Basic and acidic residues" evidence="2">
    <location>
        <begin position="347"/>
        <end position="361"/>
    </location>
</feature>
<dbReference type="OrthoDB" id="361029at2759"/>
<feature type="compositionally biased region" description="Basic and acidic residues" evidence="2">
    <location>
        <begin position="1"/>
        <end position="55"/>
    </location>
</feature>
<dbReference type="PANTHER" id="PTHR12150:SF13">
    <property type="entry name" value="METHYLTRANSFERASE C9ORF114-RELATED"/>
    <property type="match status" value="1"/>
</dbReference>
<evidence type="ECO:0000256" key="1">
    <source>
        <dbReference type="ARBA" id="ARBA00009841"/>
    </source>
</evidence>
<dbReference type="Proteomes" id="UP000886520">
    <property type="component" value="Chromosome 16"/>
</dbReference>
<feature type="compositionally biased region" description="Basic and acidic residues" evidence="2">
    <location>
        <begin position="187"/>
        <end position="213"/>
    </location>
</feature>
<accession>A0A9D4UIF5</accession>
<dbReference type="InterPro" id="IPR029026">
    <property type="entry name" value="tRNA_m1G_MTases_N"/>
</dbReference>
<dbReference type="PANTHER" id="PTHR12150">
    <property type="entry name" value="CLASS IV SAM-BINDING METHYLTRANSFERASE-RELATED"/>
    <property type="match status" value="1"/>
</dbReference>
<dbReference type="Gene3D" id="2.40.50.140">
    <property type="entry name" value="Nucleic acid-binding proteins"/>
    <property type="match status" value="1"/>
</dbReference>
<name>A0A9D4UIF5_ADICA</name>